<evidence type="ECO:0000256" key="7">
    <source>
        <dbReference type="ARBA" id="ARBA00023136"/>
    </source>
</evidence>
<keyword evidence="7 8" id="KW-0472">Membrane</keyword>
<accession>A0A9D1I3X4</accession>
<proteinExistence type="inferred from homology"/>
<evidence type="ECO:0000313" key="11">
    <source>
        <dbReference type="Proteomes" id="UP000824091"/>
    </source>
</evidence>
<evidence type="ECO:0000256" key="8">
    <source>
        <dbReference type="SAM" id="Phobius"/>
    </source>
</evidence>
<protein>
    <submittedName>
        <fullName evidence="10">Permease</fullName>
    </submittedName>
</protein>
<feature type="transmembrane region" description="Helical" evidence="8">
    <location>
        <begin position="196"/>
        <end position="217"/>
    </location>
</feature>
<dbReference type="Proteomes" id="UP000824091">
    <property type="component" value="Unassembled WGS sequence"/>
</dbReference>
<feature type="transmembrane region" description="Helical" evidence="8">
    <location>
        <begin position="262"/>
        <end position="284"/>
    </location>
</feature>
<dbReference type="GO" id="GO:0005886">
    <property type="term" value="C:plasma membrane"/>
    <property type="evidence" value="ECO:0007669"/>
    <property type="project" value="UniProtKB-SubCell"/>
</dbReference>
<evidence type="ECO:0000256" key="2">
    <source>
        <dbReference type="ARBA" id="ARBA00009854"/>
    </source>
</evidence>
<evidence type="ECO:0000256" key="4">
    <source>
        <dbReference type="ARBA" id="ARBA00022475"/>
    </source>
</evidence>
<feature type="transmembrane region" description="Helical" evidence="8">
    <location>
        <begin position="321"/>
        <end position="340"/>
    </location>
</feature>
<feature type="domain" description="YidE/YbjL duplication" evidence="9">
    <location>
        <begin position="200"/>
        <end position="370"/>
    </location>
</feature>
<keyword evidence="5 8" id="KW-0812">Transmembrane</keyword>
<dbReference type="PANTHER" id="PTHR30445:SF3">
    <property type="entry name" value="TRANSPORT PROTEIN YIDE-RELATED"/>
    <property type="match status" value="1"/>
</dbReference>
<feature type="transmembrane region" description="Helical" evidence="8">
    <location>
        <begin position="290"/>
        <end position="309"/>
    </location>
</feature>
<dbReference type="InterPro" id="IPR006512">
    <property type="entry name" value="YidE_YbjL"/>
</dbReference>
<comment type="similarity">
    <text evidence="2">Belongs to the AAE transporter (TC 2.A.81) family.</text>
</comment>
<dbReference type="EMBL" id="DVMO01000060">
    <property type="protein sequence ID" value="HIU27539.1"/>
    <property type="molecule type" value="Genomic_DNA"/>
</dbReference>
<reference evidence="10" key="2">
    <citation type="journal article" date="2021" name="PeerJ">
        <title>Extensive microbial diversity within the chicken gut microbiome revealed by metagenomics and culture.</title>
        <authorList>
            <person name="Gilroy R."/>
            <person name="Ravi A."/>
            <person name="Getino M."/>
            <person name="Pursley I."/>
            <person name="Horton D.L."/>
            <person name="Alikhan N.F."/>
            <person name="Baker D."/>
            <person name="Gharbi K."/>
            <person name="Hall N."/>
            <person name="Watson M."/>
            <person name="Adriaenssens E.M."/>
            <person name="Foster-Nyarko E."/>
            <person name="Jarju S."/>
            <person name="Secka A."/>
            <person name="Antonio M."/>
            <person name="Oren A."/>
            <person name="Chaudhuri R.R."/>
            <person name="La Ragione R."/>
            <person name="Hildebrand F."/>
            <person name="Pallen M.J."/>
        </authorList>
    </citation>
    <scope>NUCLEOTIDE SEQUENCE</scope>
    <source>
        <strain evidence="10">11300</strain>
    </source>
</reference>
<dbReference type="PANTHER" id="PTHR30445">
    <property type="entry name" value="K(+)_H(+) ANTIPORTER SUBUNIT KHTT"/>
    <property type="match status" value="1"/>
</dbReference>
<reference evidence="10" key="1">
    <citation type="submission" date="2020-10" db="EMBL/GenBank/DDBJ databases">
        <authorList>
            <person name="Gilroy R."/>
        </authorList>
    </citation>
    <scope>NUCLEOTIDE SEQUENCE</scope>
    <source>
        <strain evidence="10">11300</strain>
    </source>
</reference>
<dbReference type="AlphaFoldDB" id="A0A9D1I3X4"/>
<feature type="transmembrane region" description="Helical" evidence="8">
    <location>
        <begin position="81"/>
        <end position="102"/>
    </location>
</feature>
<feature type="transmembrane region" description="Helical" evidence="8">
    <location>
        <begin position="29"/>
        <end position="46"/>
    </location>
</feature>
<dbReference type="NCBIfam" id="TIGR01625">
    <property type="entry name" value="YidE_YbjL_dupl"/>
    <property type="match status" value="2"/>
</dbReference>
<name>A0A9D1I3X4_9FIRM</name>
<sequence>MSTPMIIFLVIATGYLVGAIKVKGFNLGSSGVLIMALIFGHFGYQIPDEIQQIGLVCFVASIGLIAGADFFRSISIKSLNYILIGFITILVGAAVCVATIVFFDVQTPLAIGIMTGALTSTPGLAAAVEATGDSIASIGYGIAYPFGVIGVVIFVQIMPRLIGAKAGSLDGAEDVDVEFSKNHEIRANLINIDKHGFFVLALAIITGILIGSIAIPLPGGGSFSLGNSGGPLLSGLIISHFGHIGKINIRAGKNTLELMRELGMILFLTGAGLNAGNGFVEILVENGVSLLFFGALITAIPMFVSYFIGRKLLKMDLMKSLGSICGGMTSTPALGTMLNVSDDGDSVTGAYAMTYPIALVCVILSCQIIALFF</sequence>
<dbReference type="InterPro" id="IPR050144">
    <property type="entry name" value="AAE_transporter"/>
</dbReference>
<keyword evidence="6 8" id="KW-1133">Transmembrane helix</keyword>
<feature type="domain" description="YidE/YbjL duplication" evidence="9">
    <location>
        <begin position="7"/>
        <end position="158"/>
    </location>
</feature>
<evidence type="ECO:0000256" key="5">
    <source>
        <dbReference type="ARBA" id="ARBA00022692"/>
    </source>
</evidence>
<evidence type="ECO:0000256" key="3">
    <source>
        <dbReference type="ARBA" id="ARBA00022448"/>
    </source>
</evidence>
<evidence type="ECO:0000313" key="10">
    <source>
        <dbReference type="EMBL" id="HIU27539.1"/>
    </source>
</evidence>
<evidence type="ECO:0000259" key="9">
    <source>
        <dbReference type="Pfam" id="PF06826"/>
    </source>
</evidence>
<comment type="subcellular location">
    <subcellularLocation>
        <location evidence="1">Cell membrane</location>
        <topology evidence="1">Multi-pass membrane protein</topology>
    </subcellularLocation>
</comment>
<organism evidence="10 11">
    <name type="scientific">Candidatus Fimisoma avicola</name>
    <dbReference type="NCBI Taxonomy" id="2840826"/>
    <lineage>
        <taxon>Bacteria</taxon>
        <taxon>Bacillati</taxon>
        <taxon>Bacillota</taxon>
        <taxon>Clostridia</taxon>
        <taxon>Eubacteriales</taxon>
        <taxon>Candidatus Fimisoma</taxon>
    </lineage>
</organism>
<keyword evidence="3" id="KW-0813">Transport</keyword>
<comment type="caution">
    <text evidence="10">The sequence shown here is derived from an EMBL/GenBank/DDBJ whole genome shotgun (WGS) entry which is preliminary data.</text>
</comment>
<evidence type="ECO:0000256" key="6">
    <source>
        <dbReference type="ARBA" id="ARBA00022989"/>
    </source>
</evidence>
<feature type="transmembrane region" description="Helical" evidence="8">
    <location>
        <begin position="352"/>
        <end position="372"/>
    </location>
</feature>
<gene>
    <name evidence="10" type="ORF">IAD16_04100</name>
</gene>
<feature type="transmembrane region" description="Helical" evidence="8">
    <location>
        <begin position="53"/>
        <end position="75"/>
    </location>
</feature>
<keyword evidence="4" id="KW-1003">Cell membrane</keyword>
<evidence type="ECO:0000256" key="1">
    <source>
        <dbReference type="ARBA" id="ARBA00004651"/>
    </source>
</evidence>
<feature type="transmembrane region" description="Helical" evidence="8">
    <location>
        <begin position="134"/>
        <end position="155"/>
    </location>
</feature>
<dbReference type="Pfam" id="PF06826">
    <property type="entry name" value="Asp-Al_Ex"/>
    <property type="match status" value="2"/>
</dbReference>